<dbReference type="Gene3D" id="3.30.450.40">
    <property type="match status" value="1"/>
</dbReference>
<dbReference type="EMBL" id="AP027452">
    <property type="protein sequence ID" value="BDY30344.1"/>
    <property type="molecule type" value="Genomic_DNA"/>
</dbReference>
<name>A0AAI8TWN4_MYCME</name>
<dbReference type="Pfam" id="PF13185">
    <property type="entry name" value="GAF_2"/>
    <property type="match status" value="1"/>
</dbReference>
<gene>
    <name evidence="2" type="ORF">hbim_04287</name>
</gene>
<accession>A0AAI8TWN4</accession>
<dbReference type="Proteomes" id="UP001241092">
    <property type="component" value="Chromosome"/>
</dbReference>
<sequence>MSGGGVCDAVELDAAMTELVRRSSGGANPDHYVILAKIVMAAAEQLPAVDHAGVALFGESGVIRSLAATDGDALMLDHVQRLCGQGPGCQCAADGRAVHVDDLSVEKRWPAFVEQTSALTPIRSILMFPLLADGGDSAVLAMSADGPSVFLADVVKAGSVFAKHAAGCLEAARSQPPVRCHVAAVGPRSRRPQGFSRWVRH</sequence>
<proteinExistence type="predicted"/>
<evidence type="ECO:0000313" key="3">
    <source>
        <dbReference type="Proteomes" id="UP001241092"/>
    </source>
</evidence>
<feature type="domain" description="GAF" evidence="1">
    <location>
        <begin position="35"/>
        <end position="169"/>
    </location>
</feature>
<evidence type="ECO:0000259" key="1">
    <source>
        <dbReference type="Pfam" id="PF13185"/>
    </source>
</evidence>
<dbReference type="SUPFAM" id="SSF55781">
    <property type="entry name" value="GAF domain-like"/>
    <property type="match status" value="1"/>
</dbReference>
<dbReference type="AlphaFoldDB" id="A0AAI8TWN4"/>
<dbReference type="InterPro" id="IPR003018">
    <property type="entry name" value="GAF"/>
</dbReference>
<reference evidence="2" key="1">
    <citation type="submission" date="2023-03" db="EMBL/GenBank/DDBJ databases">
        <title>Draft genome sequence of a Mycolicibacterium mageritense strain H4_3_1 isolated from a hybrid biological-inorganic system reactor.</title>
        <authorList>
            <person name="Feng X."/>
            <person name="Kazama D."/>
            <person name="Sato K."/>
            <person name="Kobayashi H."/>
        </authorList>
    </citation>
    <scope>NUCLEOTIDE SEQUENCE</scope>
    <source>
        <strain evidence="2">H4_3_1</strain>
    </source>
</reference>
<organism evidence="2 3">
    <name type="scientific">Mycolicibacterium mageritense</name>
    <name type="common">Mycobacterium mageritense</name>
    <dbReference type="NCBI Taxonomy" id="53462"/>
    <lineage>
        <taxon>Bacteria</taxon>
        <taxon>Bacillati</taxon>
        <taxon>Actinomycetota</taxon>
        <taxon>Actinomycetes</taxon>
        <taxon>Mycobacteriales</taxon>
        <taxon>Mycobacteriaceae</taxon>
        <taxon>Mycolicibacterium</taxon>
    </lineage>
</organism>
<protein>
    <recommendedName>
        <fullName evidence="1">GAF domain-containing protein</fullName>
    </recommendedName>
</protein>
<evidence type="ECO:0000313" key="2">
    <source>
        <dbReference type="EMBL" id="BDY30344.1"/>
    </source>
</evidence>
<dbReference type="InterPro" id="IPR029016">
    <property type="entry name" value="GAF-like_dom_sf"/>
</dbReference>